<reference evidence="3 4" key="1">
    <citation type="journal article" date="2018" name="Sci. Rep.">
        <title>Raphidocelis subcapitata (=Pseudokirchneriella subcapitata) provides an insight into genome evolution and environmental adaptations in the Sphaeropleales.</title>
        <authorList>
            <person name="Suzuki S."/>
            <person name="Yamaguchi H."/>
            <person name="Nakajima N."/>
            <person name="Kawachi M."/>
        </authorList>
    </citation>
    <scope>NUCLEOTIDE SEQUENCE [LARGE SCALE GENOMIC DNA]</scope>
    <source>
        <strain evidence="3 4">NIES-35</strain>
    </source>
</reference>
<keyword evidence="4" id="KW-1185">Reference proteome</keyword>
<keyword evidence="1" id="KW-0732">Signal</keyword>
<protein>
    <recommendedName>
        <fullName evidence="2">Tyrosine-protein kinase ephrin type A/B receptor-like domain-containing protein</fullName>
    </recommendedName>
</protein>
<dbReference type="SUPFAM" id="SSF57184">
    <property type="entry name" value="Growth factor receptor domain"/>
    <property type="match status" value="1"/>
</dbReference>
<dbReference type="InParanoid" id="A0A2V0NNF8"/>
<dbReference type="EMBL" id="BDRX01000006">
    <property type="protein sequence ID" value="GBF88749.1"/>
    <property type="molecule type" value="Genomic_DNA"/>
</dbReference>
<accession>A0A2V0NNF8</accession>
<dbReference type="Pfam" id="PF07699">
    <property type="entry name" value="Ephrin_rec_like"/>
    <property type="match status" value="1"/>
</dbReference>
<feature type="signal peptide" evidence="1">
    <location>
        <begin position="1"/>
        <end position="17"/>
    </location>
</feature>
<proteinExistence type="predicted"/>
<sequence length="522" mass="52424">MGRWSGVLVLVFCLAAAAQPAAWGSGGTAARLRALGAAGDTRQLRQAASDCARSVANCTACQYERAGSRTRAVCKACAAGHAVSDKGAACWCSPGYHRNSSSLCTPCGSGYWCPGTGSSRAEAEARRACGANKITLTQHATSDLDCLTQPGYGWAEGNASAPCPKGTFNPGYNNRACASCAGGLTTSAPGADSPADCRAASAEQAPSLPAAARGAATATAAALGPARVALAPAGRNLRAAGAGGATPCYRGYYGQGGALCTLCPADTTTSLLAGAAALRDCDTCRPGFGAAGGKISAAEPACGMCASGSYSIGYAPGGAACAACPKASGFSGKMVSRRGATTPDACVGEFVSDGATTTLEWDIIPMGANAALEAAPAATTLGACQAACSASSKCQYFVFRDYEAAASRCKLRLAGGPIAKLAFAGEDAPATSLLFLEVKESLYTVYAAKSAADAEAVGETLSTFKAFAAARKSCDDDLSCVGFSWNTTHWRTFAGVKWEGAIGKVRVVGETLNSWIAEPMAV</sequence>
<dbReference type="STRING" id="307507.A0A2V0NNF8"/>
<gene>
    <name evidence="3" type="ORF">Rsub_01650</name>
</gene>
<dbReference type="OrthoDB" id="540303at2759"/>
<comment type="caution">
    <text evidence="3">The sequence shown here is derived from an EMBL/GenBank/DDBJ whole genome shotgun (WGS) entry which is preliminary data.</text>
</comment>
<dbReference type="Gene3D" id="3.50.4.10">
    <property type="entry name" value="Hepatocyte Growth Factor"/>
    <property type="match status" value="1"/>
</dbReference>
<name>A0A2V0NNF8_9CHLO</name>
<feature type="domain" description="Tyrosine-protein kinase ephrin type A/B receptor-like" evidence="2">
    <location>
        <begin position="162"/>
        <end position="197"/>
    </location>
</feature>
<evidence type="ECO:0000259" key="2">
    <source>
        <dbReference type="Pfam" id="PF07699"/>
    </source>
</evidence>
<organism evidence="3 4">
    <name type="scientific">Raphidocelis subcapitata</name>
    <dbReference type="NCBI Taxonomy" id="307507"/>
    <lineage>
        <taxon>Eukaryota</taxon>
        <taxon>Viridiplantae</taxon>
        <taxon>Chlorophyta</taxon>
        <taxon>core chlorophytes</taxon>
        <taxon>Chlorophyceae</taxon>
        <taxon>CS clade</taxon>
        <taxon>Sphaeropleales</taxon>
        <taxon>Selenastraceae</taxon>
        <taxon>Raphidocelis</taxon>
    </lineage>
</organism>
<dbReference type="InterPro" id="IPR009030">
    <property type="entry name" value="Growth_fac_rcpt_cys_sf"/>
</dbReference>
<feature type="chain" id="PRO_5016080943" description="Tyrosine-protein kinase ephrin type A/B receptor-like domain-containing protein" evidence="1">
    <location>
        <begin position="18"/>
        <end position="522"/>
    </location>
</feature>
<dbReference type="AlphaFoldDB" id="A0A2V0NNF8"/>
<dbReference type="InterPro" id="IPR011641">
    <property type="entry name" value="Tyr-kin_ephrin_A/B_rcpt-like"/>
</dbReference>
<dbReference type="Proteomes" id="UP000247498">
    <property type="component" value="Unassembled WGS sequence"/>
</dbReference>
<dbReference type="Gene3D" id="2.10.50.10">
    <property type="entry name" value="Tumor Necrosis Factor Receptor, subunit A, domain 2"/>
    <property type="match status" value="1"/>
</dbReference>
<dbReference type="SMART" id="SM01411">
    <property type="entry name" value="Ephrin_rec_like"/>
    <property type="match status" value="4"/>
</dbReference>
<evidence type="ECO:0000313" key="3">
    <source>
        <dbReference type="EMBL" id="GBF88749.1"/>
    </source>
</evidence>
<evidence type="ECO:0000313" key="4">
    <source>
        <dbReference type="Proteomes" id="UP000247498"/>
    </source>
</evidence>
<evidence type="ECO:0000256" key="1">
    <source>
        <dbReference type="SAM" id="SignalP"/>
    </source>
</evidence>